<dbReference type="AlphaFoldDB" id="A0A5C6FP96"/>
<dbReference type="EMBL" id="SJPZ01000002">
    <property type="protein sequence ID" value="TWU62458.1"/>
    <property type="molecule type" value="Genomic_DNA"/>
</dbReference>
<dbReference type="Proteomes" id="UP000316476">
    <property type="component" value="Unassembled WGS sequence"/>
</dbReference>
<sequence>MKRGGHQKMSLPDVDRYRRGGEFYHMLKASVLVLCVGSVFNLPLGLF</sequence>
<organism evidence="2 3">
    <name type="scientific">Crateriforma conspicua</name>
    <dbReference type="NCBI Taxonomy" id="2527996"/>
    <lineage>
        <taxon>Bacteria</taxon>
        <taxon>Pseudomonadati</taxon>
        <taxon>Planctomycetota</taxon>
        <taxon>Planctomycetia</taxon>
        <taxon>Planctomycetales</taxon>
        <taxon>Planctomycetaceae</taxon>
        <taxon>Crateriforma</taxon>
    </lineage>
</organism>
<name>A0A5C6FP96_9PLAN</name>
<gene>
    <name evidence="2" type="ORF">V7x_41930</name>
</gene>
<comment type="caution">
    <text evidence="2">The sequence shown here is derived from an EMBL/GenBank/DDBJ whole genome shotgun (WGS) entry which is preliminary data.</text>
</comment>
<evidence type="ECO:0000256" key="1">
    <source>
        <dbReference type="SAM" id="Phobius"/>
    </source>
</evidence>
<keyword evidence="1" id="KW-1133">Transmembrane helix</keyword>
<reference evidence="2 3" key="1">
    <citation type="submission" date="2019-02" db="EMBL/GenBank/DDBJ databases">
        <title>Deep-cultivation of Planctomycetes and their phenomic and genomic characterization uncovers novel biology.</title>
        <authorList>
            <person name="Wiegand S."/>
            <person name="Jogler M."/>
            <person name="Boedeker C."/>
            <person name="Pinto D."/>
            <person name="Vollmers J."/>
            <person name="Rivas-Marin E."/>
            <person name="Kohn T."/>
            <person name="Peeters S.H."/>
            <person name="Heuer A."/>
            <person name="Rast P."/>
            <person name="Oberbeckmann S."/>
            <person name="Bunk B."/>
            <person name="Jeske O."/>
            <person name="Meyerdierks A."/>
            <person name="Storesund J.E."/>
            <person name="Kallscheuer N."/>
            <person name="Luecker S."/>
            <person name="Lage O.M."/>
            <person name="Pohl T."/>
            <person name="Merkel B.J."/>
            <person name="Hornburger P."/>
            <person name="Mueller R.-W."/>
            <person name="Bruemmer F."/>
            <person name="Labrenz M."/>
            <person name="Spormann A.M."/>
            <person name="Op Den Camp H."/>
            <person name="Overmann J."/>
            <person name="Amann R."/>
            <person name="Jetten M.S.M."/>
            <person name="Mascher T."/>
            <person name="Medema M.H."/>
            <person name="Devos D.P."/>
            <person name="Kaster A.-K."/>
            <person name="Ovreas L."/>
            <person name="Rohde M."/>
            <person name="Galperin M.Y."/>
            <person name="Jogler C."/>
        </authorList>
    </citation>
    <scope>NUCLEOTIDE SEQUENCE [LARGE SCALE GENOMIC DNA]</scope>
    <source>
        <strain evidence="2 3">V7</strain>
    </source>
</reference>
<protein>
    <submittedName>
        <fullName evidence="2">Uncharacterized protein</fullName>
    </submittedName>
</protein>
<accession>A0A5C6FP96</accession>
<keyword evidence="1" id="KW-0812">Transmembrane</keyword>
<feature type="transmembrane region" description="Helical" evidence="1">
    <location>
        <begin position="26"/>
        <end position="46"/>
    </location>
</feature>
<proteinExistence type="predicted"/>
<keyword evidence="1" id="KW-0472">Membrane</keyword>
<evidence type="ECO:0000313" key="3">
    <source>
        <dbReference type="Proteomes" id="UP000316476"/>
    </source>
</evidence>
<evidence type="ECO:0000313" key="2">
    <source>
        <dbReference type="EMBL" id="TWU62458.1"/>
    </source>
</evidence>